<dbReference type="PATRIC" id="fig|1430.6.peg.2152"/>
<feature type="region of interest" description="Disordered" evidence="1">
    <location>
        <begin position="1"/>
        <end position="21"/>
    </location>
</feature>
<proteinExistence type="predicted"/>
<gene>
    <name evidence="2" type="ORF">ATN07_32710</name>
</gene>
<geneLocation type="plasmid" evidence="2">
    <name>pAM65-52-3-235K</name>
</geneLocation>
<evidence type="ECO:0000256" key="1">
    <source>
        <dbReference type="SAM" id="MobiDB-lite"/>
    </source>
</evidence>
<feature type="compositionally biased region" description="Acidic residues" evidence="1">
    <location>
        <begin position="132"/>
        <end position="152"/>
    </location>
</feature>
<sequence length="174" mass="19746">MAKNEGTNKPKKKKPDNQQHKTVYFNTLNVNDAKLYDYAQSVGVRNFSGWIKSLMYQEMIRRNGMPPNPYEYISATVEPEVTQVQTIPVPVKPAKIDKAKNNAEEVKVYVGGEQVEVQEVKRSVEEPKEVEEIVEDNDEVIDNTEEQEEEQEAPQNSARSAAASAMLGIYGRRK</sequence>
<dbReference type="RefSeq" id="WP_001097001.1">
    <property type="nucleotide sequence ID" value="NZ_CP013278.1"/>
</dbReference>
<keyword evidence="2" id="KW-0614">Plasmid</keyword>
<dbReference type="AlphaFoldDB" id="A0A160LJX2"/>
<evidence type="ECO:0000313" key="2">
    <source>
        <dbReference type="EMBL" id="AND28492.1"/>
    </source>
</evidence>
<dbReference type="EMBL" id="CP013278">
    <property type="protein sequence ID" value="AND28492.1"/>
    <property type="molecule type" value="Genomic_DNA"/>
</dbReference>
<reference evidence="2" key="1">
    <citation type="journal article" date="2017" name="Res. Microbiol.">
        <title>Comparative genomics of extrachromosomal elements in Bacillus thuringiensis subsp. israelensis.</title>
        <authorList>
            <person name="Bolotin A."/>
            <person name="Gillis A."/>
            <person name="Sanchis V."/>
            <person name="Nielsen-LeRoux C."/>
            <person name="Mahillon J."/>
            <person name="Lereclus D."/>
            <person name="Sorokin A."/>
        </authorList>
    </citation>
    <scope>NUCLEOTIDE SEQUENCE</scope>
    <source>
        <strain evidence="2">AM65-52</strain>
        <plasmid evidence="2">pAM65-52-3-235K</plasmid>
    </source>
</reference>
<name>A0A160LJX2_BACTI</name>
<feature type="region of interest" description="Disordered" evidence="1">
    <location>
        <begin position="121"/>
        <end position="174"/>
    </location>
</feature>
<feature type="compositionally biased region" description="Basic and acidic residues" evidence="1">
    <location>
        <begin position="121"/>
        <end position="131"/>
    </location>
</feature>
<protein>
    <submittedName>
        <fullName evidence="2">Uncharacterized protein</fullName>
    </submittedName>
</protein>
<organism evidence="2">
    <name type="scientific">Bacillus thuringiensis subsp. israelensis</name>
    <dbReference type="NCBI Taxonomy" id="1430"/>
    <lineage>
        <taxon>Bacteria</taxon>
        <taxon>Bacillati</taxon>
        <taxon>Bacillota</taxon>
        <taxon>Bacilli</taxon>
        <taxon>Bacillales</taxon>
        <taxon>Bacillaceae</taxon>
        <taxon>Bacillus</taxon>
        <taxon>Bacillus cereus group</taxon>
    </lineage>
</organism>
<accession>A0A160LJX2</accession>